<proteinExistence type="predicted"/>
<protein>
    <submittedName>
        <fullName evidence="2">Uncharacterized protein</fullName>
    </submittedName>
</protein>
<reference evidence="2 3" key="1">
    <citation type="journal article" date="2012" name="J. Bacteriol.">
        <title>Genome Sequence of the Alkane-Degrading Bacterium Alcanivorax hongdengensis Type Strain A-11-3.</title>
        <authorList>
            <person name="Lai Q."/>
            <person name="Shao Z."/>
        </authorList>
    </citation>
    <scope>NUCLEOTIDE SEQUENCE [LARGE SCALE GENOMIC DNA]</scope>
    <source>
        <strain evidence="2 3">A-11-3</strain>
    </source>
</reference>
<dbReference type="Proteomes" id="UP000010164">
    <property type="component" value="Unassembled WGS sequence"/>
</dbReference>
<accession>L0WAG2</accession>
<feature type="signal peptide" evidence="1">
    <location>
        <begin position="1"/>
        <end position="25"/>
    </location>
</feature>
<dbReference type="RefSeq" id="WP_008930265.1">
    <property type="nucleotide sequence ID" value="NZ_AMRJ01000036.1"/>
</dbReference>
<sequence>MNNNKTLRQLLAAALLSCLPLFCQAQIVTLTGNDVKALLNQPTSLYSFFSEKDGQLAPVPHQWVQWSKQGYPYFEKDKETELAGKPGIIDAEDRLMLRFEDGGTQTLSTRPTEDVVAQLKITQGDQTRYFYVVKNAYLQSTERYVQFDPEHMVIKSTDFALFMADHNLLMWNDFFYRGYKSPSGKRESILDSLKLRLSAGLFGENNRITLDNSNLDPHVEQIIRGPLATLVYATTSVKVARVTVLKIHNYFEVMPRQVDIHNRFTLPGIADTVLDRPALDLSLDGNNLQGGKLVTSWTGNKVAVTDGKLSATEKAMMAMPLEGDNWLWFGTGRGFDLLAQLVFLKGFDTPVRLLYQDDNTLSNPPERFPGQQPNVGFSLTDIPFGKEFYFVARLFYSKDSNGEPPGVYARHLLAEPRATLTVL</sequence>
<evidence type="ECO:0000313" key="3">
    <source>
        <dbReference type="Proteomes" id="UP000010164"/>
    </source>
</evidence>
<dbReference type="AlphaFoldDB" id="L0WAG2"/>
<dbReference type="PATRIC" id="fig|1177179.3.peg.3050"/>
<dbReference type="eggNOG" id="ENOG5033ACT">
    <property type="taxonomic scope" value="Bacteria"/>
</dbReference>
<keyword evidence="3" id="KW-1185">Reference proteome</keyword>
<evidence type="ECO:0000313" key="2">
    <source>
        <dbReference type="EMBL" id="EKF73077.1"/>
    </source>
</evidence>
<evidence type="ECO:0000256" key="1">
    <source>
        <dbReference type="SAM" id="SignalP"/>
    </source>
</evidence>
<dbReference type="STRING" id="1177179.A11A3_15492"/>
<feature type="chain" id="PRO_5003947796" evidence="1">
    <location>
        <begin position="26"/>
        <end position="423"/>
    </location>
</feature>
<name>L0WAG2_9GAMM</name>
<dbReference type="EMBL" id="AMRJ01000036">
    <property type="protein sequence ID" value="EKF73077.1"/>
    <property type="molecule type" value="Genomic_DNA"/>
</dbReference>
<organism evidence="2 3">
    <name type="scientific">Alcanivorax hongdengensis A-11-3</name>
    <dbReference type="NCBI Taxonomy" id="1177179"/>
    <lineage>
        <taxon>Bacteria</taxon>
        <taxon>Pseudomonadati</taxon>
        <taxon>Pseudomonadota</taxon>
        <taxon>Gammaproteobacteria</taxon>
        <taxon>Oceanospirillales</taxon>
        <taxon>Alcanivoracaceae</taxon>
        <taxon>Alcanivorax</taxon>
    </lineage>
</organism>
<keyword evidence="1" id="KW-0732">Signal</keyword>
<gene>
    <name evidence="2" type="ORF">A11A3_15492</name>
</gene>
<comment type="caution">
    <text evidence="2">The sequence shown here is derived from an EMBL/GenBank/DDBJ whole genome shotgun (WGS) entry which is preliminary data.</text>
</comment>